<dbReference type="PANTHER" id="PTHR40035:SF1">
    <property type="entry name" value="ATP SYNTHASE PROTEIN I"/>
    <property type="match status" value="1"/>
</dbReference>
<feature type="transmembrane region" description="Helical" evidence="6">
    <location>
        <begin position="32"/>
        <end position="50"/>
    </location>
</feature>
<evidence type="ECO:0000256" key="6">
    <source>
        <dbReference type="SAM" id="Phobius"/>
    </source>
</evidence>
<feature type="transmembrane region" description="Helical" evidence="6">
    <location>
        <begin position="96"/>
        <end position="116"/>
    </location>
</feature>
<evidence type="ECO:0000256" key="1">
    <source>
        <dbReference type="ARBA" id="ARBA00004651"/>
    </source>
</evidence>
<comment type="caution">
    <text evidence="7">The sequence shown here is derived from an EMBL/GenBank/DDBJ whole genome shotgun (WGS) entry which is preliminary data.</text>
</comment>
<evidence type="ECO:0000256" key="3">
    <source>
        <dbReference type="ARBA" id="ARBA00022692"/>
    </source>
</evidence>
<reference evidence="7 8" key="1">
    <citation type="submission" date="2018-07" db="EMBL/GenBank/DDBJ databases">
        <title>Genomic Encyclopedia of Type Strains, Phase III (KMG-III): the genomes of soil and plant-associated and newly described type strains.</title>
        <authorList>
            <person name="Whitman W."/>
        </authorList>
    </citation>
    <scope>NUCLEOTIDE SEQUENCE [LARGE SCALE GENOMIC DNA]</scope>
    <source>
        <strain evidence="7 8">CECT 7506</strain>
    </source>
</reference>
<gene>
    <name evidence="7" type="ORF">DFP97_111112</name>
</gene>
<dbReference type="GO" id="GO:0005886">
    <property type="term" value="C:plasma membrane"/>
    <property type="evidence" value="ECO:0007669"/>
    <property type="project" value="UniProtKB-SubCell"/>
</dbReference>
<evidence type="ECO:0000256" key="2">
    <source>
        <dbReference type="ARBA" id="ARBA00022475"/>
    </source>
</evidence>
<accession>A0A368VSZ5</accession>
<dbReference type="Proteomes" id="UP000252415">
    <property type="component" value="Unassembled WGS sequence"/>
</dbReference>
<keyword evidence="8" id="KW-1185">Reference proteome</keyword>
<keyword evidence="5 6" id="KW-0472">Membrane</keyword>
<dbReference type="InterPro" id="IPR005598">
    <property type="entry name" value="ATP_synth_I"/>
</dbReference>
<keyword evidence="2" id="KW-1003">Cell membrane</keyword>
<organism evidence="7 8">
    <name type="scientific">Paenibacillus prosopidis</name>
    <dbReference type="NCBI Taxonomy" id="630520"/>
    <lineage>
        <taxon>Bacteria</taxon>
        <taxon>Bacillati</taxon>
        <taxon>Bacillota</taxon>
        <taxon>Bacilli</taxon>
        <taxon>Bacillales</taxon>
        <taxon>Paenibacillaceae</taxon>
        <taxon>Paenibacillus</taxon>
    </lineage>
</organism>
<feature type="transmembrane region" description="Helical" evidence="6">
    <location>
        <begin position="71"/>
        <end position="90"/>
    </location>
</feature>
<evidence type="ECO:0000256" key="5">
    <source>
        <dbReference type="ARBA" id="ARBA00023136"/>
    </source>
</evidence>
<dbReference type="AlphaFoldDB" id="A0A368VSZ5"/>
<protein>
    <submittedName>
        <fullName evidence="7">ATP synthase protein I</fullName>
    </submittedName>
</protein>
<name>A0A368VSZ5_9BACL</name>
<dbReference type="InterPro" id="IPR039072">
    <property type="entry name" value="ATP_synth_I_Bacilli"/>
</dbReference>
<dbReference type="RefSeq" id="WP_114381595.1">
    <property type="nucleotide sequence ID" value="NZ_QPJD01000011.1"/>
</dbReference>
<evidence type="ECO:0000313" key="8">
    <source>
        <dbReference type="Proteomes" id="UP000252415"/>
    </source>
</evidence>
<keyword evidence="3 6" id="KW-0812">Transmembrane</keyword>
<evidence type="ECO:0000313" key="7">
    <source>
        <dbReference type="EMBL" id="RCW44886.1"/>
    </source>
</evidence>
<proteinExistence type="predicted"/>
<evidence type="ECO:0000256" key="4">
    <source>
        <dbReference type="ARBA" id="ARBA00022989"/>
    </source>
</evidence>
<comment type="subcellular location">
    <subcellularLocation>
        <location evidence="1">Cell membrane</location>
        <topology evidence="1">Multi-pass membrane protein</topology>
    </subcellularLocation>
</comment>
<feature type="transmembrane region" description="Helical" evidence="6">
    <location>
        <begin position="7"/>
        <end position="26"/>
    </location>
</feature>
<dbReference type="OrthoDB" id="2663723at2"/>
<dbReference type="PANTHER" id="PTHR40035">
    <property type="entry name" value="ATP SYNTHASE PROTEIN I"/>
    <property type="match status" value="1"/>
</dbReference>
<keyword evidence="4 6" id="KW-1133">Transmembrane helix</keyword>
<dbReference type="EMBL" id="QPJD01000011">
    <property type="protein sequence ID" value="RCW44886.1"/>
    <property type="molecule type" value="Genomic_DNA"/>
</dbReference>
<dbReference type="Pfam" id="PF03899">
    <property type="entry name" value="ATP-synt_I"/>
    <property type="match status" value="1"/>
</dbReference>
<sequence>MDKIMKTAVRALFYAMAVCLIVWAFLPEWRTVSLGLLLGLAASSMNAFLLRRRVEMVTLGAAGLGPVRRGLGLGSRIATVLLVAMLAYRFPEKFSMPAALIGCMVMPFILLAAAYIHNKRQS</sequence>